<evidence type="ECO:0008006" key="5">
    <source>
        <dbReference type="Google" id="ProtNLM"/>
    </source>
</evidence>
<feature type="compositionally biased region" description="Polar residues" evidence="1">
    <location>
        <begin position="264"/>
        <end position="274"/>
    </location>
</feature>
<gene>
    <name evidence="3" type="ORF">GCM10022295_07890</name>
</gene>
<keyword evidence="4" id="KW-1185">Reference proteome</keyword>
<proteinExistence type="predicted"/>
<evidence type="ECO:0000313" key="4">
    <source>
        <dbReference type="Proteomes" id="UP001500707"/>
    </source>
</evidence>
<dbReference type="EMBL" id="BAABCE010000001">
    <property type="protein sequence ID" value="GAA3528348.1"/>
    <property type="molecule type" value="Genomic_DNA"/>
</dbReference>
<sequence>MGRSLVWLLVGVVVLGVGVASALQVRGALEREREYRAASRCASVPVTASACLWEQEFTVRSADTNRRKRNGSPEAVLVLPSGRTWDVTFRQTGPVLSGMQPDDEVVGVIWHGQVVEVRDADGRRQQTSDGPVGWPADRLGGALACVPGGLAAVVGGLWALLARGNRRHAAAATVVRWHGVAIGVAALLTLWAQSGNDWPMWALPAIWGPITLILLACMTGFVIAALRGELEDDEPAGPQGPTPPPPPPTPPPAQPSPSAPGSDGSRTSPVSGSG</sequence>
<comment type="caution">
    <text evidence="3">The sequence shown here is derived from an EMBL/GenBank/DDBJ whole genome shotgun (WGS) entry which is preliminary data.</text>
</comment>
<protein>
    <recommendedName>
        <fullName evidence="5">Integral membrane protein</fullName>
    </recommendedName>
</protein>
<name>A0ABP6V4M2_9ACTN</name>
<dbReference type="Proteomes" id="UP001500707">
    <property type="component" value="Unassembled WGS sequence"/>
</dbReference>
<accession>A0ABP6V4M2</accession>
<feature type="transmembrane region" description="Helical" evidence="2">
    <location>
        <begin position="139"/>
        <end position="162"/>
    </location>
</feature>
<feature type="region of interest" description="Disordered" evidence="1">
    <location>
        <begin position="229"/>
        <end position="274"/>
    </location>
</feature>
<keyword evidence="2" id="KW-1133">Transmembrane helix</keyword>
<evidence type="ECO:0000256" key="1">
    <source>
        <dbReference type="SAM" id="MobiDB-lite"/>
    </source>
</evidence>
<organism evidence="3 4">
    <name type="scientific">Streptomyces osmaniensis</name>
    <dbReference type="NCBI Taxonomy" id="593134"/>
    <lineage>
        <taxon>Bacteria</taxon>
        <taxon>Bacillati</taxon>
        <taxon>Actinomycetota</taxon>
        <taxon>Actinomycetes</taxon>
        <taxon>Kitasatosporales</taxon>
        <taxon>Streptomycetaceae</taxon>
        <taxon>Streptomyces</taxon>
    </lineage>
</organism>
<evidence type="ECO:0000313" key="3">
    <source>
        <dbReference type="EMBL" id="GAA3528348.1"/>
    </source>
</evidence>
<keyword evidence="2" id="KW-0472">Membrane</keyword>
<feature type="transmembrane region" description="Helical" evidence="2">
    <location>
        <begin position="205"/>
        <end position="226"/>
    </location>
</feature>
<reference evidence="4" key="1">
    <citation type="journal article" date="2019" name="Int. J. Syst. Evol. Microbiol.">
        <title>The Global Catalogue of Microorganisms (GCM) 10K type strain sequencing project: providing services to taxonomists for standard genome sequencing and annotation.</title>
        <authorList>
            <consortium name="The Broad Institute Genomics Platform"/>
            <consortium name="The Broad Institute Genome Sequencing Center for Infectious Disease"/>
            <person name="Wu L."/>
            <person name="Ma J."/>
        </authorList>
    </citation>
    <scope>NUCLEOTIDE SEQUENCE [LARGE SCALE GENOMIC DNA]</scope>
    <source>
        <strain evidence="4">JCM 17656</strain>
    </source>
</reference>
<evidence type="ECO:0000256" key="2">
    <source>
        <dbReference type="SAM" id="Phobius"/>
    </source>
</evidence>
<feature type="compositionally biased region" description="Pro residues" evidence="1">
    <location>
        <begin position="238"/>
        <end position="258"/>
    </location>
</feature>
<keyword evidence="2" id="KW-0812">Transmembrane</keyword>
<feature type="transmembrane region" description="Helical" evidence="2">
    <location>
        <begin position="174"/>
        <end position="193"/>
    </location>
</feature>